<evidence type="ECO:0000256" key="4">
    <source>
        <dbReference type="SAM" id="MobiDB-lite"/>
    </source>
</evidence>
<feature type="domain" description="Haemolysin activator HlyB C-terminal" evidence="5">
    <location>
        <begin position="392"/>
        <end position="538"/>
    </location>
</feature>
<dbReference type="RefSeq" id="WP_184149545.1">
    <property type="nucleotide sequence ID" value="NZ_JACHFM010000002.1"/>
</dbReference>
<protein>
    <submittedName>
        <fullName evidence="7">Hemolysin activation/secretion protein</fullName>
    </submittedName>
</protein>
<dbReference type="GO" id="GO:0098046">
    <property type="term" value="C:type V protein secretion system complex"/>
    <property type="evidence" value="ECO:0007669"/>
    <property type="project" value="TreeGrafter"/>
</dbReference>
<dbReference type="Pfam" id="PF03865">
    <property type="entry name" value="ShlB"/>
    <property type="match status" value="1"/>
</dbReference>
<accession>A0A840SP72</accession>
<dbReference type="GO" id="GO:0008320">
    <property type="term" value="F:protein transmembrane transporter activity"/>
    <property type="evidence" value="ECO:0007669"/>
    <property type="project" value="TreeGrafter"/>
</dbReference>
<dbReference type="GO" id="GO:0046819">
    <property type="term" value="P:protein secretion by the type V secretion system"/>
    <property type="evidence" value="ECO:0007669"/>
    <property type="project" value="TreeGrafter"/>
</dbReference>
<dbReference type="InterPro" id="IPR051544">
    <property type="entry name" value="TPS_OM_transporter"/>
</dbReference>
<reference evidence="7 8" key="1">
    <citation type="submission" date="2020-08" db="EMBL/GenBank/DDBJ databases">
        <title>Genomic Encyclopedia of Type Strains, Phase IV (KMG-IV): sequencing the most valuable type-strain genomes for metagenomic binning, comparative biology and taxonomic classification.</title>
        <authorList>
            <person name="Goeker M."/>
        </authorList>
    </citation>
    <scope>NUCLEOTIDE SEQUENCE [LARGE SCALE GENOMIC DNA]</scope>
    <source>
        <strain evidence="7 8">DSM 101730</strain>
    </source>
</reference>
<feature type="region of interest" description="Disordered" evidence="4">
    <location>
        <begin position="43"/>
        <end position="65"/>
    </location>
</feature>
<evidence type="ECO:0000259" key="6">
    <source>
        <dbReference type="Pfam" id="PF08479"/>
    </source>
</evidence>
<dbReference type="AlphaFoldDB" id="A0A840SP72"/>
<dbReference type="PANTHER" id="PTHR34597:SF6">
    <property type="entry name" value="BLR6126 PROTEIN"/>
    <property type="match status" value="1"/>
</dbReference>
<keyword evidence="1" id="KW-1134">Transmembrane beta strand</keyword>
<evidence type="ECO:0000259" key="5">
    <source>
        <dbReference type="Pfam" id="PF03865"/>
    </source>
</evidence>
<dbReference type="Proteomes" id="UP000549457">
    <property type="component" value="Unassembled WGS sequence"/>
</dbReference>
<keyword evidence="1" id="KW-0472">Membrane</keyword>
<dbReference type="Pfam" id="PF08479">
    <property type="entry name" value="POTRA_2"/>
    <property type="match status" value="1"/>
</dbReference>
<gene>
    <name evidence="7" type="ORF">HNP73_002486</name>
</gene>
<feature type="domain" description="Polypeptide-transport-associated ShlB-type" evidence="6">
    <location>
        <begin position="80"/>
        <end position="153"/>
    </location>
</feature>
<evidence type="ECO:0000256" key="3">
    <source>
        <dbReference type="ARBA" id="ARBA00023237"/>
    </source>
</evidence>
<dbReference type="InterPro" id="IPR013686">
    <property type="entry name" value="Polypept-transport_assoc_ShlB"/>
</dbReference>
<organism evidence="7 8">
    <name type="scientific">Amaricoccus macauensis</name>
    <dbReference type="NCBI Taxonomy" id="57001"/>
    <lineage>
        <taxon>Bacteria</taxon>
        <taxon>Pseudomonadati</taxon>
        <taxon>Pseudomonadota</taxon>
        <taxon>Alphaproteobacteria</taxon>
        <taxon>Rhodobacterales</taxon>
        <taxon>Paracoccaceae</taxon>
        <taxon>Amaricoccus</taxon>
    </lineage>
</organism>
<evidence type="ECO:0000313" key="7">
    <source>
        <dbReference type="EMBL" id="MBB5222550.1"/>
    </source>
</evidence>
<proteinExistence type="predicted"/>
<evidence type="ECO:0000256" key="2">
    <source>
        <dbReference type="ARBA" id="ARBA00022692"/>
    </source>
</evidence>
<dbReference type="InterPro" id="IPR005565">
    <property type="entry name" value="Hemolysn_activator_HlyB_C"/>
</dbReference>
<name>A0A840SP72_9RHOB</name>
<dbReference type="Gene3D" id="3.10.20.310">
    <property type="entry name" value="membrane protein fhac"/>
    <property type="match status" value="1"/>
</dbReference>
<evidence type="ECO:0000256" key="1">
    <source>
        <dbReference type="ARBA" id="ARBA00022452"/>
    </source>
</evidence>
<keyword evidence="3" id="KW-0998">Cell outer membrane</keyword>
<dbReference type="Gene3D" id="2.40.160.50">
    <property type="entry name" value="membrane protein fhac: a member of the omp85/tpsb transporter family"/>
    <property type="match status" value="1"/>
</dbReference>
<comment type="caution">
    <text evidence="7">The sequence shown here is derived from an EMBL/GenBank/DDBJ whole genome shotgun (WGS) entry which is preliminary data.</text>
</comment>
<keyword evidence="2" id="KW-0812">Transmembrane</keyword>
<dbReference type="EMBL" id="JACHFM010000002">
    <property type="protein sequence ID" value="MBB5222550.1"/>
    <property type="molecule type" value="Genomic_DNA"/>
</dbReference>
<evidence type="ECO:0000313" key="8">
    <source>
        <dbReference type="Proteomes" id="UP000549457"/>
    </source>
</evidence>
<sequence length="579" mass="60606">MKHRLALLAVLGAPLPLAIPAAIAVAIAVATLPVATRPATAQPAADYLPGPDLDAGPTALAPPPPATVAPLAPSPGGILLRRVILDGATAIPEADLAPIWAPLLGQPVSAATITDLVARLTAAYRARGFVFSQAVLSEQSLAHGTLHIAVIEGFVDHVGIDGGSPSQQATLRRLFTPVATDRPFRIETLERSVLLARDTYGAGIETVVTASATTFGAADMTVLANPDRFTGFASADNRGSRLYGDFGLTAGISAYDTLGLGERLEGLIAVAPRGGALSYIEGAADVPLPWLSGGWLDGGRFEFHADTSRGKPDLSRSGSPDGLSLISDETNLRAGLVVPFVRTRSMNLFGRVGLDWQEATSVTGFAGGSTEETNRLAVARASFSWDVADRMGGVSLVEAGIRRGIGAWSDVGGTGPAAGDPDFTLATFGLSRLQRLGESPFSLWFEATGQIAANVLPAPERFALGDSTIGRGFAPGNTSGDSGWGTRIELRRGVAPPERVAAAMELYAFADHGRAYDRSEERDGATFERLGSFGIGARIDLTDWLTLTPEIARQSTGTATDTTDRDHETRLYLSLVTRF</sequence>
<keyword evidence="8" id="KW-1185">Reference proteome</keyword>
<dbReference type="PANTHER" id="PTHR34597">
    <property type="entry name" value="SLR1661 PROTEIN"/>
    <property type="match status" value="1"/>
</dbReference>